<dbReference type="CDD" id="cd00761">
    <property type="entry name" value="Glyco_tranf_GTA_type"/>
    <property type="match status" value="1"/>
</dbReference>
<protein>
    <submittedName>
        <fullName evidence="2">Glycosyltransferase family 2 protein</fullName>
    </submittedName>
</protein>
<dbReference type="InterPro" id="IPR029044">
    <property type="entry name" value="Nucleotide-diphossugar_trans"/>
</dbReference>
<comment type="caution">
    <text evidence="2">The sequence shown here is derived from an EMBL/GenBank/DDBJ whole genome shotgun (WGS) entry which is preliminary data.</text>
</comment>
<dbReference type="PANTHER" id="PTHR43685:SF2">
    <property type="entry name" value="GLYCOSYLTRANSFERASE 2-LIKE DOMAIN-CONTAINING PROTEIN"/>
    <property type="match status" value="1"/>
</dbReference>
<proteinExistence type="predicted"/>
<dbReference type="EMBL" id="JABFDB010000035">
    <property type="protein sequence ID" value="NYZ24147.1"/>
    <property type="molecule type" value="Genomic_DNA"/>
</dbReference>
<dbReference type="InterPro" id="IPR050834">
    <property type="entry name" value="Glycosyltransf_2"/>
</dbReference>
<dbReference type="PANTHER" id="PTHR43685">
    <property type="entry name" value="GLYCOSYLTRANSFERASE"/>
    <property type="match status" value="1"/>
</dbReference>
<dbReference type="Pfam" id="PF00535">
    <property type="entry name" value="Glycos_transf_2"/>
    <property type="match status" value="1"/>
</dbReference>
<keyword evidence="3" id="KW-1185">Reference proteome</keyword>
<dbReference type="Proteomes" id="UP000584642">
    <property type="component" value="Unassembled WGS sequence"/>
</dbReference>
<evidence type="ECO:0000313" key="2">
    <source>
        <dbReference type="EMBL" id="NYZ24147.1"/>
    </source>
</evidence>
<sequence>MPARLVETTVVIPAYNAERFIGDALHSLIAQNVADWECVVVDDGSSDGTAERAAATGDPRIRVVRQANGGVSAARNRGLELARGRFLMFLDADDRLHDSALERLGAFLKGDAGAVAAFGTVVKILGDGSPQPGQKPLPRHTYPDGDVLAAMVENGFLNVGQILMRTEAAVAAGGFRAGLRLSEDWEFCARLAAQGPFRFAGPVPNVLFHRLTPGSASRSLASVWANHEPFLAALAGNAEIGRKLGAARWTALQRRVRASVLWEVGRVNFCERNFGDARRHMMRALAIRPTPKRLALFALAEASRLLDRPLANRLRFNDLDRVKG</sequence>
<dbReference type="SUPFAM" id="SSF53448">
    <property type="entry name" value="Nucleotide-diphospho-sugar transferases"/>
    <property type="match status" value="1"/>
</dbReference>
<dbReference type="Gene3D" id="3.90.550.10">
    <property type="entry name" value="Spore Coat Polysaccharide Biosynthesis Protein SpsA, Chain A"/>
    <property type="match status" value="1"/>
</dbReference>
<accession>A0ABX2TJE3</accession>
<evidence type="ECO:0000313" key="3">
    <source>
        <dbReference type="Proteomes" id="UP000584642"/>
    </source>
</evidence>
<reference evidence="2 3" key="1">
    <citation type="submission" date="2020-05" db="EMBL/GenBank/DDBJ databases">
        <title>Azospirillum oleiclasticum sp. nov, a nitrogen-fixing and heavy crude oil-emulsifying bacterium isolated from the crude oil of Yumen Oilfield.</title>
        <authorList>
            <person name="Wu D."/>
            <person name="Cai M."/>
            <person name="Zhang X."/>
        </authorList>
    </citation>
    <scope>NUCLEOTIDE SEQUENCE [LARGE SCALE GENOMIC DNA]</scope>
    <source>
        <strain evidence="2 3">ROY-1-1-2</strain>
    </source>
</reference>
<dbReference type="RefSeq" id="WP_180285920.1">
    <property type="nucleotide sequence ID" value="NZ_JABFDB010000035.1"/>
</dbReference>
<gene>
    <name evidence="2" type="ORF">HND93_30960</name>
</gene>
<evidence type="ECO:0000259" key="1">
    <source>
        <dbReference type="Pfam" id="PF00535"/>
    </source>
</evidence>
<organism evidence="2 3">
    <name type="scientific">Azospirillum oleiclasticum</name>
    <dbReference type="NCBI Taxonomy" id="2735135"/>
    <lineage>
        <taxon>Bacteria</taxon>
        <taxon>Pseudomonadati</taxon>
        <taxon>Pseudomonadota</taxon>
        <taxon>Alphaproteobacteria</taxon>
        <taxon>Rhodospirillales</taxon>
        <taxon>Azospirillaceae</taxon>
        <taxon>Azospirillum</taxon>
    </lineage>
</organism>
<dbReference type="InterPro" id="IPR001173">
    <property type="entry name" value="Glyco_trans_2-like"/>
</dbReference>
<feature type="domain" description="Glycosyltransferase 2-like" evidence="1">
    <location>
        <begin position="9"/>
        <end position="134"/>
    </location>
</feature>
<name>A0ABX2TJE3_9PROT</name>